<gene>
    <name evidence="1" type="ORF">H2198_010209</name>
</gene>
<accession>A0ACC2ZSH7</accession>
<sequence length="193" mass="21568">MEDIRSFLLSIIPDQAKQFGDVLRELLYQTTDGARVSGWGVHLSPDELHRVGILLSMARDLHKEGKAEEGWFYLVQAQKTMAHREGLMEAAYESSDEAAARRVAAKNGAIGGRTPKAELLASRQRVTASILAINSQNPFRFTADFRQAMFDLEDGKGKDENWFRRTLQASPKLTAVYATLTKKKVLTRTKAGQ</sequence>
<organism evidence="1 2">
    <name type="scientific">Neophaeococcomyces mojaviensis</name>
    <dbReference type="NCBI Taxonomy" id="3383035"/>
    <lineage>
        <taxon>Eukaryota</taxon>
        <taxon>Fungi</taxon>
        <taxon>Dikarya</taxon>
        <taxon>Ascomycota</taxon>
        <taxon>Pezizomycotina</taxon>
        <taxon>Eurotiomycetes</taxon>
        <taxon>Chaetothyriomycetidae</taxon>
        <taxon>Chaetothyriales</taxon>
        <taxon>Chaetothyriales incertae sedis</taxon>
        <taxon>Neophaeococcomyces</taxon>
    </lineage>
</organism>
<name>A0ACC2ZSH7_9EURO</name>
<dbReference type="EMBL" id="JAPDRQ010000337">
    <property type="protein sequence ID" value="KAJ9650489.1"/>
    <property type="molecule type" value="Genomic_DNA"/>
</dbReference>
<protein>
    <submittedName>
        <fullName evidence="1">Uncharacterized protein</fullName>
    </submittedName>
</protein>
<evidence type="ECO:0000313" key="1">
    <source>
        <dbReference type="EMBL" id="KAJ9650489.1"/>
    </source>
</evidence>
<comment type="caution">
    <text evidence="1">The sequence shown here is derived from an EMBL/GenBank/DDBJ whole genome shotgun (WGS) entry which is preliminary data.</text>
</comment>
<reference evidence="1" key="1">
    <citation type="submission" date="2022-10" db="EMBL/GenBank/DDBJ databases">
        <title>Culturing micro-colonial fungi from biological soil crusts in the Mojave desert and describing Neophaeococcomyces mojavensis, and introducing the new genera and species Taxawa tesnikishii.</title>
        <authorList>
            <person name="Kurbessoian T."/>
            <person name="Stajich J.E."/>
        </authorList>
    </citation>
    <scope>NUCLEOTIDE SEQUENCE</scope>
    <source>
        <strain evidence="1">JES_112</strain>
    </source>
</reference>
<keyword evidence="2" id="KW-1185">Reference proteome</keyword>
<evidence type="ECO:0000313" key="2">
    <source>
        <dbReference type="Proteomes" id="UP001172386"/>
    </source>
</evidence>
<dbReference type="Proteomes" id="UP001172386">
    <property type="component" value="Unassembled WGS sequence"/>
</dbReference>
<proteinExistence type="predicted"/>